<proteinExistence type="predicted"/>
<evidence type="ECO:0000313" key="1">
    <source>
        <dbReference type="EMBL" id="OIN89717.1"/>
    </source>
</evidence>
<accession>A0A1J4RUR0</accession>
<evidence type="ECO:0000313" key="2">
    <source>
        <dbReference type="Proteomes" id="UP000183144"/>
    </source>
</evidence>
<dbReference type="EMBL" id="MNUI01000018">
    <property type="protein sequence ID" value="OIN89717.1"/>
    <property type="molecule type" value="Genomic_DNA"/>
</dbReference>
<reference evidence="1 2" key="1">
    <citation type="journal article" date="2016" name="Environ. Microbiol.">
        <title>Genomic resolution of a cold subsurface aquifer community provides metabolic insights for novel microbes adapted to high CO concentrations.</title>
        <authorList>
            <person name="Probst A.J."/>
            <person name="Castelle C.J."/>
            <person name="Singh A."/>
            <person name="Brown C.T."/>
            <person name="Anantharaman K."/>
            <person name="Sharon I."/>
            <person name="Hug L.A."/>
            <person name="Burstein D."/>
            <person name="Emerson J.B."/>
            <person name="Thomas B.C."/>
            <person name="Banfield J.F."/>
        </authorList>
    </citation>
    <scope>NUCLEOTIDE SEQUENCE [LARGE SCALE GENOMIC DNA]</scope>
    <source>
        <strain evidence="1">CG1_02_47_37</strain>
    </source>
</reference>
<protein>
    <recommendedName>
        <fullName evidence="3">BrnT family toxin</fullName>
    </recommendedName>
</protein>
<gene>
    <name evidence="1" type="ORF">AUJ59_00855</name>
</gene>
<dbReference type="InterPro" id="IPR038573">
    <property type="entry name" value="BrnT_sf"/>
</dbReference>
<dbReference type="AlphaFoldDB" id="A0A1J4RUR0"/>
<sequence>MTRIIVKEIIFDTWNKEHIKKHGVTEEEVKETGGNLIYHKRTYKGRYLLTGRAGRRLISLVLIRQGEGKYYLITARDASQKERRKVYEKESKKQNS</sequence>
<organism evidence="1 2">
    <name type="scientific">Candidatus Beckwithbacteria bacterium CG1_02_47_37</name>
    <dbReference type="NCBI Taxonomy" id="1805034"/>
    <lineage>
        <taxon>Bacteria</taxon>
        <taxon>Candidatus Beckwithiibacteriota</taxon>
    </lineage>
</organism>
<name>A0A1J4RUR0_9BACT</name>
<dbReference type="Proteomes" id="UP000183144">
    <property type="component" value="Unassembled WGS sequence"/>
</dbReference>
<dbReference type="STRING" id="1805034.AUJ59_00855"/>
<comment type="caution">
    <text evidence="1">The sequence shown here is derived from an EMBL/GenBank/DDBJ whole genome shotgun (WGS) entry which is preliminary data.</text>
</comment>
<evidence type="ECO:0008006" key="3">
    <source>
        <dbReference type="Google" id="ProtNLM"/>
    </source>
</evidence>
<dbReference type="Gene3D" id="3.10.450.530">
    <property type="entry name" value="Ribonuclease toxin, BrnT, of type II toxin-antitoxin system"/>
    <property type="match status" value="1"/>
</dbReference>